<reference evidence="3 4" key="1">
    <citation type="submission" date="2023-01" db="EMBL/GenBank/DDBJ databases">
        <title>Novel diversity within Roseofilum (Cyanobacteria; Desertifilaceae) from marine benthic mats with descriptions of four novel species.</title>
        <authorList>
            <person name="Wang Y."/>
            <person name="Berthold D.E."/>
            <person name="Hu J."/>
            <person name="Lefler F.W."/>
            <person name="Laughinghouse H.D. IV."/>
        </authorList>
    </citation>
    <scope>NUCLEOTIDE SEQUENCE [LARGE SCALE GENOMIC DNA]</scope>
    <source>
        <strain evidence="3 4">BLCC-M143</strain>
    </source>
</reference>
<dbReference type="Proteomes" id="UP001232992">
    <property type="component" value="Unassembled WGS sequence"/>
</dbReference>
<evidence type="ECO:0000313" key="4">
    <source>
        <dbReference type="Proteomes" id="UP001232992"/>
    </source>
</evidence>
<dbReference type="CDD" id="cd03416">
    <property type="entry name" value="CbiX_SirB_N"/>
    <property type="match status" value="1"/>
</dbReference>
<gene>
    <name evidence="3" type="ORF">PMH09_05710</name>
</gene>
<name>A0ABT7BU27_9CYAN</name>
<evidence type="ECO:0000256" key="2">
    <source>
        <dbReference type="ARBA" id="ARBA00023239"/>
    </source>
</evidence>
<keyword evidence="4" id="KW-1185">Reference proteome</keyword>
<dbReference type="Pfam" id="PF01903">
    <property type="entry name" value="CbiX"/>
    <property type="match status" value="2"/>
</dbReference>
<proteinExistence type="predicted"/>
<evidence type="ECO:0000313" key="3">
    <source>
        <dbReference type="EMBL" id="MDJ1182686.1"/>
    </source>
</evidence>
<keyword evidence="2" id="KW-0456">Lyase</keyword>
<comment type="caution">
    <text evidence="3">The sequence shown here is derived from an EMBL/GenBank/DDBJ whole genome shotgun (WGS) entry which is preliminary data.</text>
</comment>
<accession>A0ABT7BU27</accession>
<dbReference type="InterPro" id="IPR050963">
    <property type="entry name" value="Sirohydro_Cobaltochel/CbiX"/>
</dbReference>
<evidence type="ECO:0000256" key="1">
    <source>
        <dbReference type="ARBA" id="ARBA00022723"/>
    </source>
</evidence>
<dbReference type="Gene3D" id="3.40.50.1400">
    <property type="match status" value="2"/>
</dbReference>
<sequence length="246" mass="27861">MARPSAHLLVIHGSRAPRTHRGLWEVEQQVRWLLQQNSRCDLVATATLELGQFSLHEQIEHFGDRLLVRGIDTLNIIPLFLLPGVHVMEDIPAEVSVAQQTLGRKLNLNICPYLGTHRQLQDILVQEMAKSDRQTWIVAAHGSRRAGGNQPIEILAHQLGIVDAYWSVMPSVQWRMEQLLELGYDRIGILPYFLFPGHITDAIATAVCQLQQHYPQLDYAIAPTLSQYSSFAKIVLDLTVNLKIQR</sequence>
<dbReference type="PANTHER" id="PTHR33542:SF3">
    <property type="entry name" value="SIROHYDROCHLORIN FERROCHELATASE, CHLOROPLASTIC"/>
    <property type="match status" value="1"/>
</dbReference>
<keyword evidence="1" id="KW-0479">Metal-binding</keyword>
<organism evidence="3 4">
    <name type="scientific">Roseofilum casamattae BLCC-M143</name>
    <dbReference type="NCBI Taxonomy" id="3022442"/>
    <lineage>
        <taxon>Bacteria</taxon>
        <taxon>Bacillati</taxon>
        <taxon>Cyanobacteriota</taxon>
        <taxon>Cyanophyceae</taxon>
        <taxon>Desertifilales</taxon>
        <taxon>Desertifilaceae</taxon>
        <taxon>Roseofilum</taxon>
        <taxon>Roseofilum casamattae</taxon>
    </lineage>
</organism>
<dbReference type="RefSeq" id="WP_283757337.1">
    <property type="nucleotide sequence ID" value="NZ_JAQOSQ010000003.1"/>
</dbReference>
<dbReference type="SUPFAM" id="SSF53800">
    <property type="entry name" value="Chelatase"/>
    <property type="match status" value="1"/>
</dbReference>
<protein>
    <submittedName>
        <fullName evidence="3">Sirohydrochlorin chelatase</fullName>
    </submittedName>
</protein>
<dbReference type="EMBL" id="JAQOSQ010000003">
    <property type="protein sequence ID" value="MDJ1182686.1"/>
    <property type="molecule type" value="Genomic_DNA"/>
</dbReference>
<dbReference type="InterPro" id="IPR002762">
    <property type="entry name" value="CbiX-like"/>
</dbReference>
<dbReference type="PANTHER" id="PTHR33542">
    <property type="entry name" value="SIROHYDROCHLORIN FERROCHELATASE, CHLOROPLASTIC"/>
    <property type="match status" value="1"/>
</dbReference>